<reference evidence="1" key="2">
    <citation type="submission" date="2015-06" db="UniProtKB">
        <authorList>
            <consortium name="EnsemblMetazoa"/>
        </authorList>
    </citation>
    <scope>IDENTIFICATION</scope>
</reference>
<accession>T1KSG0</accession>
<protein>
    <submittedName>
        <fullName evidence="1">Uncharacterized protein</fullName>
    </submittedName>
</protein>
<name>T1KSG0_TETUR</name>
<reference evidence="2" key="1">
    <citation type="submission" date="2011-08" db="EMBL/GenBank/DDBJ databases">
        <authorList>
            <person name="Rombauts S."/>
        </authorList>
    </citation>
    <scope>NUCLEOTIDE SEQUENCE</scope>
    <source>
        <strain evidence="2">London</strain>
    </source>
</reference>
<dbReference type="EMBL" id="CAEY01000425">
    <property type="status" value="NOT_ANNOTATED_CDS"/>
    <property type="molecule type" value="Genomic_DNA"/>
</dbReference>
<dbReference type="EnsemblMetazoa" id="tetur19g03010.1">
    <property type="protein sequence ID" value="tetur19g03010.1"/>
    <property type="gene ID" value="tetur19g03010"/>
</dbReference>
<keyword evidence="2" id="KW-1185">Reference proteome</keyword>
<evidence type="ECO:0000313" key="2">
    <source>
        <dbReference type="Proteomes" id="UP000015104"/>
    </source>
</evidence>
<organism evidence="1 2">
    <name type="scientific">Tetranychus urticae</name>
    <name type="common">Two-spotted spider mite</name>
    <dbReference type="NCBI Taxonomy" id="32264"/>
    <lineage>
        <taxon>Eukaryota</taxon>
        <taxon>Metazoa</taxon>
        <taxon>Ecdysozoa</taxon>
        <taxon>Arthropoda</taxon>
        <taxon>Chelicerata</taxon>
        <taxon>Arachnida</taxon>
        <taxon>Acari</taxon>
        <taxon>Acariformes</taxon>
        <taxon>Trombidiformes</taxon>
        <taxon>Prostigmata</taxon>
        <taxon>Eleutherengona</taxon>
        <taxon>Raphignathae</taxon>
        <taxon>Tetranychoidea</taxon>
        <taxon>Tetranychidae</taxon>
        <taxon>Tetranychus</taxon>
    </lineage>
</organism>
<dbReference type="Proteomes" id="UP000015104">
    <property type="component" value="Unassembled WGS sequence"/>
</dbReference>
<proteinExistence type="predicted"/>
<dbReference type="HOGENOM" id="CLU_2888635_0_0_1"/>
<evidence type="ECO:0000313" key="1">
    <source>
        <dbReference type="EnsemblMetazoa" id="tetur19g03010.1"/>
    </source>
</evidence>
<sequence>MVFVAIFGHSSAWRMRRLNMPNRPAFTLPSDVLYTGSPTTPNYDGTSTTGGTTIGTTGFMNIL</sequence>
<dbReference type="AlphaFoldDB" id="T1KSG0"/>